<dbReference type="EMBL" id="JXKG01000010">
    <property type="protein sequence ID" value="OJG15124.1"/>
    <property type="molecule type" value="Genomic_DNA"/>
</dbReference>
<organism evidence="1 3">
    <name type="scientific">Enterococcus canintestini</name>
    <dbReference type="NCBI Taxonomy" id="317010"/>
    <lineage>
        <taxon>Bacteria</taxon>
        <taxon>Bacillati</taxon>
        <taxon>Bacillota</taxon>
        <taxon>Bacilli</taxon>
        <taxon>Lactobacillales</taxon>
        <taxon>Enterococcaceae</taxon>
        <taxon>Enterococcus</taxon>
    </lineage>
</organism>
<protein>
    <submittedName>
        <fullName evidence="1">Uncharacterized protein</fullName>
    </submittedName>
</protein>
<reference evidence="2 4" key="2">
    <citation type="submission" date="2015-08" db="EMBL/GenBank/DDBJ databases">
        <title>Enterococcus genome sequence.</title>
        <authorList>
            <person name="Acedo J.Z."/>
            <person name="Vederas J.C."/>
        </authorList>
    </citation>
    <scope>NUCLEOTIDE SEQUENCE [LARGE SCALE GENOMIC DNA]</scope>
    <source>
        <strain evidence="2 4">49</strain>
    </source>
</reference>
<evidence type="ECO:0000313" key="4">
    <source>
        <dbReference type="Proteomes" id="UP000216797"/>
    </source>
</evidence>
<keyword evidence="4" id="KW-1185">Reference proteome</keyword>
<evidence type="ECO:0000313" key="1">
    <source>
        <dbReference type="EMBL" id="OJG15124.1"/>
    </source>
</evidence>
<proteinExistence type="predicted"/>
<name>A0A1L8R5V7_9ENTE</name>
<dbReference type="RefSeq" id="WP_071864887.1">
    <property type="nucleotide sequence ID" value="NZ_JBHLVQ010000025.1"/>
</dbReference>
<evidence type="ECO:0000313" key="3">
    <source>
        <dbReference type="Proteomes" id="UP000182835"/>
    </source>
</evidence>
<evidence type="ECO:0000313" key="2">
    <source>
        <dbReference type="EMBL" id="PAB01231.1"/>
    </source>
</evidence>
<gene>
    <name evidence="2" type="ORF">AKL21_04285</name>
    <name evidence="1" type="ORF">RU96_GL000342</name>
</gene>
<dbReference type="Proteomes" id="UP000216797">
    <property type="component" value="Unassembled WGS sequence"/>
</dbReference>
<comment type="caution">
    <text evidence="1">The sequence shown here is derived from an EMBL/GenBank/DDBJ whole genome shotgun (WGS) entry which is preliminary data.</text>
</comment>
<accession>A0A1L8R5V7</accession>
<sequence>MNKDNISLGQVYECKPVGLQRRVIGEVVKKLENCLVLSVEKYDLVDHDEIQERFGKVVVKYSEVYGKAEVECFFS</sequence>
<dbReference type="Proteomes" id="UP000182835">
    <property type="component" value="Unassembled WGS sequence"/>
</dbReference>
<dbReference type="EMBL" id="LHUG01000004">
    <property type="protein sequence ID" value="PAB01231.1"/>
    <property type="molecule type" value="Genomic_DNA"/>
</dbReference>
<dbReference type="OrthoDB" id="2185967at2"/>
<dbReference type="AlphaFoldDB" id="A0A1L8R5V7"/>
<reference evidence="1 3" key="1">
    <citation type="submission" date="2014-12" db="EMBL/GenBank/DDBJ databases">
        <title>Draft genome sequences of 29 type strains of Enterococci.</title>
        <authorList>
            <person name="Zhong Z."/>
            <person name="Sun Z."/>
            <person name="Liu W."/>
            <person name="Zhang W."/>
            <person name="Zhang H."/>
        </authorList>
    </citation>
    <scope>NUCLEOTIDE SEQUENCE [LARGE SCALE GENOMIC DNA]</scope>
    <source>
        <strain evidence="1 3">DSM 21207</strain>
    </source>
</reference>